<keyword evidence="1" id="KW-0812">Transmembrane</keyword>
<feature type="transmembrane region" description="Helical" evidence="1">
    <location>
        <begin position="123"/>
        <end position="144"/>
    </location>
</feature>
<reference evidence="3 4" key="1">
    <citation type="submission" date="2019-04" db="EMBL/GenBank/DDBJ databases">
        <authorList>
            <person name="Jiang L."/>
        </authorList>
    </citation>
    <scope>NUCLEOTIDE SEQUENCE [LARGE SCALE GENOMIC DNA]</scope>
    <source>
        <strain evidence="3 4">YIM 131853</strain>
    </source>
</reference>
<dbReference type="InterPro" id="IPR027417">
    <property type="entry name" value="P-loop_NTPase"/>
</dbReference>
<dbReference type="InterPro" id="IPR048428">
    <property type="entry name" value="YobI-NTPase"/>
</dbReference>
<dbReference type="EMBL" id="SSSM01000001">
    <property type="protein sequence ID" value="THG32862.1"/>
    <property type="molecule type" value="Genomic_DNA"/>
</dbReference>
<evidence type="ECO:0000259" key="2">
    <source>
        <dbReference type="Pfam" id="PF20693"/>
    </source>
</evidence>
<evidence type="ECO:0000313" key="3">
    <source>
        <dbReference type="EMBL" id="THG32862.1"/>
    </source>
</evidence>
<protein>
    <recommendedName>
        <fullName evidence="2">YobI-like P-loop NTPase domain-containing protein</fullName>
    </recommendedName>
</protein>
<dbReference type="Proteomes" id="UP000309133">
    <property type="component" value="Unassembled WGS sequence"/>
</dbReference>
<evidence type="ECO:0000313" key="4">
    <source>
        <dbReference type="Proteomes" id="UP000309133"/>
    </source>
</evidence>
<evidence type="ECO:0000256" key="1">
    <source>
        <dbReference type="SAM" id="Phobius"/>
    </source>
</evidence>
<dbReference type="RefSeq" id="WP_136425643.1">
    <property type="nucleotide sequence ID" value="NZ_SSSM01000001.1"/>
</dbReference>
<proteinExistence type="predicted"/>
<name>A0A4S4FSI0_9MICO</name>
<dbReference type="AlphaFoldDB" id="A0A4S4FSI0"/>
<dbReference type="OrthoDB" id="1701659at2"/>
<organism evidence="3 4">
    <name type="scientific">Naasia lichenicola</name>
    <dbReference type="NCBI Taxonomy" id="2565933"/>
    <lineage>
        <taxon>Bacteria</taxon>
        <taxon>Bacillati</taxon>
        <taxon>Actinomycetota</taxon>
        <taxon>Actinomycetes</taxon>
        <taxon>Micrococcales</taxon>
        <taxon>Microbacteriaceae</taxon>
        <taxon>Naasia</taxon>
    </lineage>
</organism>
<gene>
    <name evidence="3" type="ORF">E6C64_00325</name>
</gene>
<keyword evidence="1" id="KW-0472">Membrane</keyword>
<keyword evidence="4" id="KW-1185">Reference proteome</keyword>
<dbReference type="SUPFAM" id="SSF52540">
    <property type="entry name" value="P-loop containing nucleoside triphosphate hydrolases"/>
    <property type="match status" value="1"/>
</dbReference>
<sequence>MSLEPEYDEDSHGTYSSLLIHELEKTGPRAPRSIALTGPYGSGKSSVIDRVKTHFGDRAISISLPTLGDGVIEEKRDTSRASDSNRFSKTNIVQKEIVKQLLYIEKPTKMRGSRFQRIAPMRWSIAIALSLAVGLAAAVALYATDALASVVALLPAHWLSAWAVHLVAMAAIVAVALIVQSALHNRVTLQEVASGSASIKLTSASTNYFDEYLDEIVYFFERTEAEIVIFEDLDRFNEPHIFETLKELNGLLNGSKQLRRKKTVRFVYAIRDSVFDLERTPGGTDVGDGSERAKFFGAIIPLVPFITHRSSAALLLQVLGQNAPSSSMLIETVAAHLTDMRLIKNIRNEWEVFRRRILSTTGLQGLDADKLFAMVVYKNLHPGDFEKIRSGSSSLDVAFRAATDTVQQNSDRLAKEALDLRDRAKSQTAETRAAELGVALRSIFDQIFPRLGHGAPTDFRVGSASFAPVELETPAFWRRLNSNGAKLTVTFLTVRNYQQQTASLEFSREEIWTFLGGLNLDLDQWEREASETLRRRANSLMDERQGLESMSLSELLSADQLYEVVLTSDDLPLLPVAMKASKGQVVFNRLIAELFTDPLTTALLQAELIDLNFTLYSSEFKDARISAAAMTYFIRFVQKHEANLLYAFDEVADIEGLVKYAGLPALEGRSLYNVQILDHLLTGSATGGPLDEAVHLVSSLATGTTVDRAFLYEYVERSENALALLHQLAPLDRDIFAWLVDRYGEDPRLPSFLSSALAGASNRPYDTNAAVRKAIEGAPEKLPVFSKPAAPETADSIATAVARLGVEFLDLRQLHASLRAAVIDRHAFAITEANLRDAAPESGLSLDDLRSDDPPLAEHMLAHLADYVEVIHASHGTRTTIRDSGQFAAVLWWVNGKAPALVERVAELASTECTADDISEIAETLWGAVARAGRVRPTLSNLKALMESAARGAMSAADLEQLLARVPSIEVDPAGESFAAELQGLVLLAANMTPEQKVRLLVSMGDATSIDIGDVAPDDSELVARLVEAGRLPDTADTFAHVRGYPRARAAFMAQSPGFPAFVNDTELDASDLQSIAGNEAIPDNVRTAVLFATGSFDRGNQRTVDELLRFATANGSNVQTRLLVRAVELGAARDRVMALVPINIGARNIGSLTALLVALGGEYAKLATAGSGTAKLIDDPAHRSLVGRLQVDGFAGKIAEDRGNPTTMVVYRRRGAAG</sequence>
<dbReference type="Pfam" id="PF20693">
    <property type="entry name" value="YobI-ATPase"/>
    <property type="match status" value="1"/>
</dbReference>
<accession>A0A4S4FSI0</accession>
<feature type="domain" description="YobI-like P-loop NTPase" evidence="2">
    <location>
        <begin position="18"/>
        <end position="395"/>
    </location>
</feature>
<comment type="caution">
    <text evidence="3">The sequence shown here is derived from an EMBL/GenBank/DDBJ whole genome shotgun (WGS) entry which is preliminary data.</text>
</comment>
<keyword evidence="1" id="KW-1133">Transmembrane helix</keyword>
<feature type="transmembrane region" description="Helical" evidence="1">
    <location>
        <begin position="156"/>
        <end position="179"/>
    </location>
</feature>